<dbReference type="InterPro" id="IPR032675">
    <property type="entry name" value="LRR_dom_sf"/>
</dbReference>
<reference evidence="5 6" key="1">
    <citation type="journal article" date="2018" name="PLoS Genet.">
        <title>Population sequencing reveals clonal diversity and ancestral inbreeding in the grapevine cultivar Chardonnay.</title>
        <authorList>
            <person name="Roach M.J."/>
            <person name="Johnson D.L."/>
            <person name="Bohlmann J."/>
            <person name="van Vuuren H.J."/>
            <person name="Jones S.J."/>
            <person name="Pretorius I.S."/>
            <person name="Schmidt S.A."/>
            <person name="Borneman A.R."/>
        </authorList>
    </citation>
    <scope>NUCLEOTIDE SEQUENCE [LARGE SCALE GENOMIC DNA]</scope>
    <source>
        <strain evidence="6">cv. Chardonnay</strain>
        <tissue evidence="5">Leaf</tissue>
    </source>
</reference>
<dbReference type="Pfam" id="PF00560">
    <property type="entry name" value="LRR_1"/>
    <property type="match status" value="2"/>
</dbReference>
<evidence type="ECO:0000256" key="4">
    <source>
        <dbReference type="SAM" id="SignalP"/>
    </source>
</evidence>
<dbReference type="Proteomes" id="UP000288805">
    <property type="component" value="Unassembled WGS sequence"/>
</dbReference>
<keyword evidence="5" id="KW-0808">Transferase</keyword>
<name>A0A438D2C2_VITVI</name>
<keyword evidence="5" id="KW-0675">Receptor</keyword>
<dbReference type="EMBL" id="QGNW01001836">
    <property type="protein sequence ID" value="RVW29618.1"/>
    <property type="molecule type" value="Genomic_DNA"/>
</dbReference>
<keyword evidence="3" id="KW-0677">Repeat</keyword>
<dbReference type="GO" id="GO:0016301">
    <property type="term" value="F:kinase activity"/>
    <property type="evidence" value="ECO:0007669"/>
    <property type="project" value="UniProtKB-KW"/>
</dbReference>
<dbReference type="FunFam" id="3.80.10.10:FF:000383">
    <property type="entry name" value="Leucine-rich repeat receptor protein kinase EMS1"/>
    <property type="match status" value="1"/>
</dbReference>
<evidence type="ECO:0000256" key="1">
    <source>
        <dbReference type="ARBA" id="ARBA00004479"/>
    </source>
</evidence>
<protein>
    <submittedName>
        <fullName evidence="5">Putative LRR receptor-like serine/threonine-protein kinase</fullName>
    </submittedName>
</protein>
<dbReference type="InterPro" id="IPR001611">
    <property type="entry name" value="Leu-rich_rpt"/>
</dbReference>
<evidence type="ECO:0000313" key="5">
    <source>
        <dbReference type="EMBL" id="RVW29618.1"/>
    </source>
</evidence>
<feature type="signal peptide" evidence="4">
    <location>
        <begin position="1"/>
        <end position="23"/>
    </location>
</feature>
<evidence type="ECO:0000313" key="6">
    <source>
        <dbReference type="Proteomes" id="UP000288805"/>
    </source>
</evidence>
<evidence type="ECO:0000256" key="3">
    <source>
        <dbReference type="ARBA" id="ARBA00022737"/>
    </source>
</evidence>
<sequence length="250" mass="27784">MLQWRLLRLSLITMCLLCPLTSAQLDRQELVALAKIVRTMGATLNSSVDPCESTTLDISDSKPGLDQNKVLCNCHPNSSTCHITILYSFLLSLSSLSLLRLVTQKIVLKMYSLPGTLPPQLVDLPYLEELDLTRNYLEGTLPKEWATMKFLRSISLAANRITGEIPREWGSFTNLTSLSLEANRLSGNIPAELGNLVSLTMLILSSNKFVGNLPEKLAAMKNLTDFRISGNNFSGSIPQFIGNWTRLKRL</sequence>
<keyword evidence="2" id="KW-0433">Leucine-rich repeat</keyword>
<gene>
    <name evidence="5" type="primary">RFK1_3</name>
    <name evidence="5" type="ORF">CK203_094328</name>
</gene>
<comment type="caution">
    <text evidence="5">The sequence shown here is derived from an EMBL/GenBank/DDBJ whole genome shotgun (WGS) entry which is preliminary data.</text>
</comment>
<dbReference type="Gene3D" id="3.80.10.10">
    <property type="entry name" value="Ribonuclease Inhibitor"/>
    <property type="match status" value="1"/>
</dbReference>
<dbReference type="InterPro" id="IPR051824">
    <property type="entry name" value="LRR_Rcpt-Like_S/T_Kinase"/>
</dbReference>
<organism evidence="5 6">
    <name type="scientific">Vitis vinifera</name>
    <name type="common">Grape</name>
    <dbReference type="NCBI Taxonomy" id="29760"/>
    <lineage>
        <taxon>Eukaryota</taxon>
        <taxon>Viridiplantae</taxon>
        <taxon>Streptophyta</taxon>
        <taxon>Embryophyta</taxon>
        <taxon>Tracheophyta</taxon>
        <taxon>Spermatophyta</taxon>
        <taxon>Magnoliopsida</taxon>
        <taxon>eudicotyledons</taxon>
        <taxon>Gunneridae</taxon>
        <taxon>Pentapetalae</taxon>
        <taxon>rosids</taxon>
        <taxon>Vitales</taxon>
        <taxon>Vitaceae</taxon>
        <taxon>Viteae</taxon>
        <taxon>Vitis</taxon>
    </lineage>
</organism>
<dbReference type="GO" id="GO:0016020">
    <property type="term" value="C:membrane"/>
    <property type="evidence" value="ECO:0007669"/>
    <property type="project" value="UniProtKB-SubCell"/>
</dbReference>
<evidence type="ECO:0000256" key="2">
    <source>
        <dbReference type="ARBA" id="ARBA00022614"/>
    </source>
</evidence>
<proteinExistence type="predicted"/>
<dbReference type="AlphaFoldDB" id="A0A438D2C2"/>
<dbReference type="Pfam" id="PF13855">
    <property type="entry name" value="LRR_8"/>
    <property type="match status" value="1"/>
</dbReference>
<dbReference type="PANTHER" id="PTHR48006">
    <property type="entry name" value="LEUCINE-RICH REPEAT-CONTAINING PROTEIN DDB_G0281931-RELATED"/>
    <property type="match status" value="1"/>
</dbReference>
<dbReference type="PANTHER" id="PTHR48006:SF66">
    <property type="entry name" value="PROTEIN KINASE DOMAIN-CONTAINING PROTEIN"/>
    <property type="match status" value="1"/>
</dbReference>
<accession>A0A438D2C2</accession>
<dbReference type="SUPFAM" id="SSF52058">
    <property type="entry name" value="L domain-like"/>
    <property type="match status" value="1"/>
</dbReference>
<comment type="subcellular location">
    <subcellularLocation>
        <location evidence="1">Membrane</location>
        <topology evidence="1">Single-pass type I membrane protein</topology>
    </subcellularLocation>
</comment>
<keyword evidence="5" id="KW-0418">Kinase</keyword>
<feature type="chain" id="PRO_5019420517" evidence="4">
    <location>
        <begin position="24"/>
        <end position="250"/>
    </location>
</feature>
<keyword evidence="4" id="KW-0732">Signal</keyword>